<dbReference type="InterPro" id="IPR024079">
    <property type="entry name" value="MetalloPept_cat_dom_sf"/>
</dbReference>
<feature type="binding site" evidence="2">
    <location>
        <position position="402"/>
    </location>
    <ligand>
        <name>Zn(2+)</name>
        <dbReference type="ChEBI" id="CHEBI:29105"/>
        <note>catalytic</note>
    </ligand>
</feature>
<dbReference type="AlphaFoldDB" id="A0A6P7T5U6"/>
<feature type="domain" description="Peptidase M12B" evidence="6">
    <location>
        <begin position="234"/>
        <end position="470"/>
    </location>
</feature>
<feature type="signal peptide" evidence="4">
    <location>
        <begin position="1"/>
        <end position="26"/>
    </location>
</feature>
<comment type="caution">
    <text evidence="2">Lacks conserved residue(s) required for the propagation of feature annotation.</text>
</comment>
<feature type="active site" evidence="2">
    <location>
        <position position="403"/>
    </location>
</feature>
<keyword evidence="7" id="KW-1185">Reference proteome</keyword>
<evidence type="ECO:0000259" key="6">
    <source>
        <dbReference type="PROSITE" id="PS50215"/>
    </source>
</evidence>
<evidence type="ECO:0000256" key="2">
    <source>
        <dbReference type="PROSITE-ProRule" id="PRU00276"/>
    </source>
</evidence>
<keyword evidence="3" id="KW-0812">Transmembrane</keyword>
<dbReference type="InterPro" id="IPR036436">
    <property type="entry name" value="Disintegrin_dom_sf"/>
</dbReference>
<dbReference type="SMART" id="SM00050">
    <property type="entry name" value="DISIN"/>
    <property type="match status" value="1"/>
</dbReference>
<protein>
    <submittedName>
        <fullName evidence="8">ADAM 17-like protease</fullName>
    </submittedName>
</protein>
<dbReference type="PANTHER" id="PTHR45702:SF6">
    <property type="entry name" value="DISINTEGRIN AND METALLOPROTEINASE DOMAIN-CONTAINING PROTEIN 17"/>
    <property type="match status" value="1"/>
</dbReference>
<dbReference type="Pfam" id="PF16698">
    <property type="entry name" value="ADAM17_MPD"/>
    <property type="match status" value="1"/>
</dbReference>
<dbReference type="Proteomes" id="UP000515154">
    <property type="component" value="Linkage group LG15"/>
</dbReference>
<sequence>MMDYCHVTIYVLFLCLAACGFVPVSGNIQQKLHYFETLKSTDIHIITKRSIDANPQSHLKFVHLKGLGRDFNFYLRSKQQVLTYDFKATVVDADGHEASLFVDKNAFYEGALQDDAQSHVEAVWEGEDLLATITTPNDTYTVEPSWRHLPNSKNHTMIIYKGSDVVSFYNKTGHGNQLFCGVQPGVTLSKEEYEESLEITKRFRESGMKNFSKYSGDNQDTGHHRSKRFTPQHDTCDMIIVADYTFFKNIGNSDSLNTANYLIHIMSRVDHIYRTTVWDESIGYTNMGVKIRQVKIHTSYSTDASYNRKQKWEYTKLLEKFSWDARFNHYCLAHLFTFQKFQDGVLGLAYIASQRLNTVGGICSSLFYQDGSFLTLNTGWSSSMNTQGHRVLTQEAIIVTTHEIGHNWGSEHDPGEGICSPSSFDNGKYVMYPYAVSGYELNNYKFSPCSRKFISKVLLAKAATCFSDGRQFNFCGNGKVEKSRGEECDVGFLANSAFNHCCTDKCVLSAGAECSPVNHECCTLGCKIAPKGVLCRSVVGDASDCLKNSICTGNNYNCPTPEFKADSTPCLDGGKCKDGKCLPFCEARNVKSCICDNVTDACLRCCYAKDKICRPYDRYSMLPNGRPCAQGYCVDGECKRVVRNIVQRFFDVFEKVITDDFGEFMKTNIVTTVIILSMFIWIPASCLISRYDNEQRKKDEQEEEWYSPSNRSFIASSAEKLKIHTPTSVFNVSANASNGQDRETRV</sequence>
<dbReference type="InterPro" id="IPR032029">
    <property type="entry name" value="ADAM17_MPD"/>
</dbReference>
<dbReference type="PROSITE" id="PS50214">
    <property type="entry name" value="DISINTEGRIN_2"/>
    <property type="match status" value="1"/>
</dbReference>
<dbReference type="Pfam" id="PF00200">
    <property type="entry name" value="Disintegrin"/>
    <property type="match status" value="1"/>
</dbReference>
<dbReference type="Gene3D" id="4.10.70.10">
    <property type="entry name" value="Disintegrin domain"/>
    <property type="match status" value="1"/>
</dbReference>
<keyword evidence="2" id="KW-0479">Metal-binding</keyword>
<evidence type="ECO:0000256" key="3">
    <source>
        <dbReference type="SAM" id="Phobius"/>
    </source>
</evidence>
<feature type="binding site" evidence="2">
    <location>
        <position position="412"/>
    </location>
    <ligand>
        <name>Zn(2+)</name>
        <dbReference type="ChEBI" id="CHEBI:29105"/>
        <note>catalytic</note>
    </ligand>
</feature>
<dbReference type="FunFam" id="4.10.70.10:FF:000003">
    <property type="entry name" value="Disintegrin and metalloproteinase domain-containing protein 17"/>
    <property type="match status" value="1"/>
</dbReference>
<proteinExistence type="predicted"/>
<dbReference type="GO" id="GO:0007219">
    <property type="term" value="P:Notch signaling pathway"/>
    <property type="evidence" value="ECO:0007669"/>
    <property type="project" value="TreeGrafter"/>
</dbReference>
<dbReference type="KEGG" id="osn:115220007"/>
<dbReference type="RefSeq" id="XP_029646169.1">
    <property type="nucleotide sequence ID" value="XM_029790309.2"/>
</dbReference>
<keyword evidence="2" id="KW-0862">Zinc</keyword>
<dbReference type="SUPFAM" id="SSF55486">
    <property type="entry name" value="Metalloproteases ('zincins'), catalytic domain"/>
    <property type="match status" value="1"/>
</dbReference>
<reference evidence="8" key="1">
    <citation type="submission" date="2025-08" db="UniProtKB">
        <authorList>
            <consortium name="RefSeq"/>
        </authorList>
    </citation>
    <scope>IDENTIFICATION</scope>
</reference>
<dbReference type="PANTHER" id="PTHR45702">
    <property type="entry name" value="ADAM10/ADAM17 METALLOPEPTIDASE FAMILY MEMBER"/>
    <property type="match status" value="1"/>
</dbReference>
<dbReference type="GO" id="GO:0004222">
    <property type="term" value="F:metalloendopeptidase activity"/>
    <property type="evidence" value="ECO:0007669"/>
    <property type="project" value="InterPro"/>
</dbReference>
<dbReference type="Pfam" id="PF13688">
    <property type="entry name" value="Reprolysin_5"/>
    <property type="match status" value="1"/>
</dbReference>
<evidence type="ECO:0000313" key="7">
    <source>
        <dbReference type="Proteomes" id="UP000515154"/>
    </source>
</evidence>
<keyword evidence="1" id="KW-1015">Disulfide bond</keyword>
<feature type="binding site" evidence="2">
    <location>
        <position position="406"/>
    </location>
    <ligand>
        <name>Zn(2+)</name>
        <dbReference type="ChEBI" id="CHEBI:29105"/>
        <note>catalytic</note>
    </ligand>
</feature>
<keyword evidence="3" id="KW-1133">Transmembrane helix</keyword>
<accession>A0A6P7T5U6</accession>
<organism evidence="7 8">
    <name type="scientific">Octopus sinensis</name>
    <name type="common">East Asian common octopus</name>
    <dbReference type="NCBI Taxonomy" id="2607531"/>
    <lineage>
        <taxon>Eukaryota</taxon>
        <taxon>Metazoa</taxon>
        <taxon>Spiralia</taxon>
        <taxon>Lophotrochozoa</taxon>
        <taxon>Mollusca</taxon>
        <taxon>Cephalopoda</taxon>
        <taxon>Coleoidea</taxon>
        <taxon>Octopodiformes</taxon>
        <taxon>Octopoda</taxon>
        <taxon>Incirrata</taxon>
        <taxon>Octopodidae</taxon>
        <taxon>Octopus</taxon>
    </lineage>
</organism>
<dbReference type="Gene3D" id="4.10.70.30">
    <property type="match status" value="1"/>
</dbReference>
<dbReference type="SUPFAM" id="SSF57552">
    <property type="entry name" value="Blood coagulation inhibitor (disintegrin)"/>
    <property type="match status" value="1"/>
</dbReference>
<evidence type="ECO:0000256" key="1">
    <source>
        <dbReference type="ARBA" id="ARBA00023157"/>
    </source>
</evidence>
<dbReference type="InterPro" id="IPR001590">
    <property type="entry name" value="Peptidase_M12B"/>
</dbReference>
<keyword evidence="3" id="KW-0472">Membrane</keyword>
<evidence type="ECO:0000256" key="4">
    <source>
        <dbReference type="SAM" id="SignalP"/>
    </source>
</evidence>
<dbReference type="GO" id="GO:0005886">
    <property type="term" value="C:plasma membrane"/>
    <property type="evidence" value="ECO:0007669"/>
    <property type="project" value="TreeGrafter"/>
</dbReference>
<dbReference type="InterPro" id="IPR051489">
    <property type="entry name" value="ADAM_Metalloproteinase"/>
</dbReference>
<gene>
    <name evidence="8" type="primary">LOC115220007</name>
</gene>
<name>A0A6P7T5U6_9MOLL</name>
<dbReference type="PROSITE" id="PS50215">
    <property type="entry name" value="ADAM_MEPRO"/>
    <property type="match status" value="1"/>
</dbReference>
<evidence type="ECO:0000313" key="8">
    <source>
        <dbReference type="RefSeq" id="XP_029646169.1"/>
    </source>
</evidence>
<evidence type="ECO:0000259" key="5">
    <source>
        <dbReference type="PROSITE" id="PS50214"/>
    </source>
</evidence>
<feature type="transmembrane region" description="Helical" evidence="3">
    <location>
        <begin position="669"/>
        <end position="688"/>
    </location>
</feature>
<dbReference type="GO" id="GO:0046872">
    <property type="term" value="F:metal ion binding"/>
    <property type="evidence" value="ECO:0007669"/>
    <property type="project" value="UniProtKB-KW"/>
</dbReference>
<feature type="domain" description="Disintegrin" evidence="5">
    <location>
        <begin position="472"/>
        <end position="566"/>
    </location>
</feature>
<feature type="chain" id="PRO_5028193354" evidence="4">
    <location>
        <begin position="27"/>
        <end position="746"/>
    </location>
</feature>
<dbReference type="Gene3D" id="3.40.390.10">
    <property type="entry name" value="Collagenase (Catalytic Domain)"/>
    <property type="match status" value="1"/>
</dbReference>
<dbReference type="GO" id="GO:0006509">
    <property type="term" value="P:membrane protein ectodomain proteolysis"/>
    <property type="evidence" value="ECO:0007669"/>
    <property type="project" value="TreeGrafter"/>
</dbReference>
<keyword evidence="4" id="KW-0732">Signal</keyword>
<dbReference type="InterPro" id="IPR001762">
    <property type="entry name" value="Disintegrin_dom"/>
</dbReference>